<dbReference type="RefSeq" id="WP_103923087.1">
    <property type="nucleotide sequence ID" value="NZ_FNVR01000001.1"/>
</dbReference>
<sequence length="381" mass="43042">MVVNHVISSIDISTGGPARSVTSLISAILSNSNIKIELLTKESKNPIVTNFNNQKGIIIFFKSVIFCSLKNFNLSSQSPNISLYHGHGLWEIPILLMTYIAMRKGIPYLISPRGMLEPWALKTGRLKKKLAMFLYQKSSLKNAACLHATAKMEADNFRKLGFTNPIAIIPNGIYIPEFPLIRPKFERIEKRKILFLSRIHPKKGIEFLIKAWYRLSFDLRNDWKVEIAGNGEASYIATLQSMINTFGLSDEIQFTGPQFGENKFAAFHNADLFVLPTFSENFGIVVTEALACGVPVITTKGTPWEELNTYNAGWWIDIGVQPLVEALKDAMKLSDEERRAMGKNGRKLVEENYSIEAVAKQMIELYQWILGQGEKPKFIFD</sequence>
<name>A0A1H5SC66_9BACT</name>
<accession>A0A1H5SC66</accession>
<evidence type="ECO:0000313" key="4">
    <source>
        <dbReference type="Proteomes" id="UP000236736"/>
    </source>
</evidence>
<evidence type="ECO:0000259" key="1">
    <source>
        <dbReference type="Pfam" id="PF00534"/>
    </source>
</evidence>
<dbReference type="Pfam" id="PF00534">
    <property type="entry name" value="Glycos_transf_1"/>
    <property type="match status" value="1"/>
</dbReference>
<evidence type="ECO:0000313" key="3">
    <source>
        <dbReference type="EMBL" id="SEF48243.1"/>
    </source>
</evidence>
<feature type="domain" description="Glycosyltransferase subfamily 4-like N-terminal" evidence="2">
    <location>
        <begin position="78"/>
        <end position="172"/>
    </location>
</feature>
<dbReference type="AlphaFoldDB" id="A0A1H5SC66"/>
<reference evidence="4" key="1">
    <citation type="submission" date="2016-10" db="EMBL/GenBank/DDBJ databases">
        <authorList>
            <person name="Varghese N."/>
            <person name="Submissions S."/>
        </authorList>
    </citation>
    <scope>NUCLEOTIDE SEQUENCE [LARGE SCALE GENOMIC DNA]</scope>
    <source>
        <strain evidence="4">DSM 17298</strain>
    </source>
</reference>
<feature type="domain" description="Glycosyl transferase family 1" evidence="1">
    <location>
        <begin position="188"/>
        <end position="347"/>
    </location>
</feature>
<dbReference type="OrthoDB" id="9790710at2"/>
<dbReference type="SUPFAM" id="SSF53756">
    <property type="entry name" value="UDP-Glycosyltransferase/glycogen phosphorylase"/>
    <property type="match status" value="1"/>
</dbReference>
<organism evidence="3 4">
    <name type="scientific">Algoriphagus boritolerans DSM 17298 = JCM 18970</name>
    <dbReference type="NCBI Taxonomy" id="1120964"/>
    <lineage>
        <taxon>Bacteria</taxon>
        <taxon>Pseudomonadati</taxon>
        <taxon>Bacteroidota</taxon>
        <taxon>Cytophagia</taxon>
        <taxon>Cytophagales</taxon>
        <taxon>Cyclobacteriaceae</taxon>
        <taxon>Algoriphagus</taxon>
    </lineage>
</organism>
<dbReference type="GO" id="GO:0016757">
    <property type="term" value="F:glycosyltransferase activity"/>
    <property type="evidence" value="ECO:0007669"/>
    <property type="project" value="InterPro"/>
</dbReference>
<gene>
    <name evidence="3" type="ORF">SAMN03080598_00386</name>
</gene>
<keyword evidence="3" id="KW-0808">Transferase</keyword>
<dbReference type="InterPro" id="IPR028098">
    <property type="entry name" value="Glyco_trans_4-like_N"/>
</dbReference>
<dbReference type="STRING" id="1120964.GCA_001313265_04763"/>
<dbReference type="PANTHER" id="PTHR12526">
    <property type="entry name" value="GLYCOSYLTRANSFERASE"/>
    <property type="match status" value="1"/>
</dbReference>
<dbReference type="EMBL" id="FNVR01000001">
    <property type="protein sequence ID" value="SEF48243.1"/>
    <property type="molecule type" value="Genomic_DNA"/>
</dbReference>
<dbReference type="Proteomes" id="UP000236736">
    <property type="component" value="Unassembled WGS sequence"/>
</dbReference>
<proteinExistence type="predicted"/>
<keyword evidence="4" id="KW-1185">Reference proteome</keyword>
<dbReference type="Gene3D" id="3.40.50.2000">
    <property type="entry name" value="Glycogen Phosphorylase B"/>
    <property type="match status" value="2"/>
</dbReference>
<dbReference type="InterPro" id="IPR001296">
    <property type="entry name" value="Glyco_trans_1"/>
</dbReference>
<protein>
    <submittedName>
        <fullName evidence="3">Glycosyltransferase involved in cell wall bisynthesis</fullName>
    </submittedName>
</protein>
<dbReference type="Pfam" id="PF13579">
    <property type="entry name" value="Glyco_trans_4_4"/>
    <property type="match status" value="1"/>
</dbReference>
<evidence type="ECO:0000259" key="2">
    <source>
        <dbReference type="Pfam" id="PF13579"/>
    </source>
</evidence>